<accession>A0A1M6BV12</accession>
<dbReference type="Gene3D" id="3.20.20.70">
    <property type="entry name" value="Aldolase class I"/>
    <property type="match status" value="1"/>
</dbReference>
<keyword evidence="1" id="KW-0812">Transmembrane</keyword>
<dbReference type="Pfam" id="PF03537">
    <property type="entry name" value="Glyco_hydro_114"/>
    <property type="match status" value="1"/>
</dbReference>
<keyword evidence="4" id="KW-1185">Reference proteome</keyword>
<evidence type="ECO:0000313" key="3">
    <source>
        <dbReference type="EMBL" id="SHI52579.1"/>
    </source>
</evidence>
<protein>
    <recommendedName>
        <fullName evidence="2">Glycoside-hydrolase family GH114 TIM-barrel domain-containing protein</fullName>
    </recommendedName>
</protein>
<dbReference type="OrthoDB" id="10730at2"/>
<dbReference type="SUPFAM" id="SSF51445">
    <property type="entry name" value="(Trans)glycosidases"/>
    <property type="match status" value="1"/>
</dbReference>
<gene>
    <name evidence="3" type="ORF">SAMN02745725_00597</name>
</gene>
<dbReference type="InterPro" id="IPR013785">
    <property type="entry name" value="Aldolase_TIM"/>
</dbReference>
<dbReference type="InterPro" id="IPR004352">
    <property type="entry name" value="GH114_TIM-barrel"/>
</dbReference>
<reference evidence="3 4" key="1">
    <citation type="submission" date="2016-11" db="EMBL/GenBank/DDBJ databases">
        <authorList>
            <person name="Jaros S."/>
            <person name="Januszkiewicz K."/>
            <person name="Wedrychowicz H."/>
        </authorList>
    </citation>
    <scope>NUCLEOTIDE SEQUENCE [LARGE SCALE GENOMIC DNA]</scope>
    <source>
        <strain evidence="3 4">DSM 14809</strain>
    </source>
</reference>
<feature type="domain" description="Glycoside-hydrolase family GH114 TIM-barrel" evidence="2">
    <location>
        <begin position="58"/>
        <end position="171"/>
    </location>
</feature>
<dbReference type="EMBL" id="FQYQ01000002">
    <property type="protein sequence ID" value="SHI52579.1"/>
    <property type="molecule type" value="Genomic_DNA"/>
</dbReference>
<dbReference type="Proteomes" id="UP000184185">
    <property type="component" value="Unassembled WGS sequence"/>
</dbReference>
<dbReference type="AlphaFoldDB" id="A0A1M6BV12"/>
<proteinExistence type="predicted"/>
<keyword evidence="1" id="KW-1133">Transmembrane helix</keyword>
<feature type="transmembrane region" description="Helical" evidence="1">
    <location>
        <begin position="7"/>
        <end position="24"/>
    </location>
</feature>
<dbReference type="RefSeq" id="WP_083572362.1">
    <property type="nucleotide sequence ID" value="NZ_FQYQ01000002.1"/>
</dbReference>
<dbReference type="InterPro" id="IPR017853">
    <property type="entry name" value="GH"/>
</dbReference>
<sequence length="278" mass="32438">MKIIGRFFALAMGIVFVGLFIHIYNDNDIWEKIRSEEYGVYIGANPEDLLEKDLPKTIVIDAQYYTSKEIGKLKEDGHIVYTYLNLGSIESFRDYYNDYEDITLGAYENWDDEQWVDVSQAKWQDFVLEMADDLLDKGVDGFFIDNCDVYYNYPTDEIFDGVSAILRKLNGRDTYVLINGGDYFVTEYYNRYDSLDAILDGVNQETVYTAIDWQNDKFTVNEENERDYFLSYLVLVMDDGKDGYALEYTNDEDIKKQAIKLANSYGYHIYVSDSLELN</sequence>
<evidence type="ECO:0000256" key="1">
    <source>
        <dbReference type="SAM" id="Phobius"/>
    </source>
</evidence>
<dbReference type="PANTHER" id="PTHR35882:SF2">
    <property type="entry name" value="PELA"/>
    <property type="match status" value="1"/>
</dbReference>
<dbReference type="PANTHER" id="PTHR35882">
    <property type="entry name" value="PELA"/>
    <property type="match status" value="1"/>
</dbReference>
<keyword evidence="1" id="KW-0472">Membrane</keyword>
<evidence type="ECO:0000313" key="4">
    <source>
        <dbReference type="Proteomes" id="UP000184185"/>
    </source>
</evidence>
<name>A0A1M6BV12_PSEXY</name>
<organism evidence="3 4">
    <name type="scientific">Pseudobutyrivibrio xylanivorans DSM 14809</name>
    <dbReference type="NCBI Taxonomy" id="1123012"/>
    <lineage>
        <taxon>Bacteria</taxon>
        <taxon>Bacillati</taxon>
        <taxon>Bacillota</taxon>
        <taxon>Clostridia</taxon>
        <taxon>Lachnospirales</taxon>
        <taxon>Lachnospiraceae</taxon>
        <taxon>Pseudobutyrivibrio</taxon>
    </lineage>
</organism>
<evidence type="ECO:0000259" key="2">
    <source>
        <dbReference type="Pfam" id="PF03537"/>
    </source>
</evidence>